<dbReference type="PROSITE" id="PS50850">
    <property type="entry name" value="MFS"/>
    <property type="match status" value="1"/>
</dbReference>
<gene>
    <name evidence="11" type="ORF">FE257_003744</name>
</gene>
<evidence type="ECO:0000256" key="6">
    <source>
        <dbReference type="ARBA" id="ARBA00023136"/>
    </source>
</evidence>
<comment type="subcellular location">
    <subcellularLocation>
        <location evidence="1">Membrane</location>
        <topology evidence="1">Multi-pass membrane protein</topology>
    </subcellularLocation>
</comment>
<feature type="transmembrane region" description="Helical" evidence="9">
    <location>
        <begin position="148"/>
        <end position="169"/>
    </location>
</feature>
<dbReference type="PROSITE" id="PS51257">
    <property type="entry name" value="PROKAR_LIPOPROTEIN"/>
    <property type="match status" value="1"/>
</dbReference>
<dbReference type="InterPro" id="IPR050360">
    <property type="entry name" value="MFS_Sugar_Transporters"/>
</dbReference>
<dbReference type="PROSITE" id="PS00217">
    <property type="entry name" value="SUGAR_TRANSPORT_2"/>
    <property type="match status" value="1"/>
</dbReference>
<dbReference type="InterPro" id="IPR003663">
    <property type="entry name" value="Sugar/inositol_transpt"/>
</dbReference>
<dbReference type="PANTHER" id="PTHR48022:SF38">
    <property type="entry name" value="MAJOR FACILITATOR SUPERFAMILY (MFS) PROFILE DOMAIN-CONTAINING PROTEIN-RELATED"/>
    <property type="match status" value="1"/>
</dbReference>
<dbReference type="InterPro" id="IPR036259">
    <property type="entry name" value="MFS_trans_sf"/>
</dbReference>
<keyword evidence="5 9" id="KW-1133">Transmembrane helix</keyword>
<evidence type="ECO:0000256" key="2">
    <source>
        <dbReference type="ARBA" id="ARBA00010992"/>
    </source>
</evidence>
<feature type="transmembrane region" description="Helical" evidence="9">
    <location>
        <begin position="377"/>
        <end position="400"/>
    </location>
</feature>
<dbReference type="SUPFAM" id="SSF103473">
    <property type="entry name" value="MFS general substrate transporter"/>
    <property type="match status" value="1"/>
</dbReference>
<feature type="domain" description="Major facilitator superfamily (MFS) profile" evidence="10">
    <location>
        <begin position="13"/>
        <end position="465"/>
    </location>
</feature>
<evidence type="ECO:0000313" key="12">
    <source>
        <dbReference type="Proteomes" id="UP001194746"/>
    </source>
</evidence>
<evidence type="ECO:0000256" key="5">
    <source>
        <dbReference type="ARBA" id="ARBA00022989"/>
    </source>
</evidence>
<proteinExistence type="inferred from homology"/>
<protein>
    <recommendedName>
        <fullName evidence="10">Major facilitator superfamily (MFS) profile domain-containing protein</fullName>
    </recommendedName>
</protein>
<reference evidence="11" key="2">
    <citation type="submission" date="2020-02" db="EMBL/GenBank/DDBJ databases">
        <authorList>
            <person name="Gilchrist C.L.M."/>
            <person name="Chooi Y.-H."/>
        </authorList>
    </citation>
    <scope>NUCLEOTIDE SEQUENCE</scope>
    <source>
        <strain evidence="11">MST-FP2251</strain>
    </source>
</reference>
<name>A0AAD4CBD7_ASPNN</name>
<evidence type="ECO:0000256" key="7">
    <source>
        <dbReference type="RuleBase" id="RU003346"/>
    </source>
</evidence>
<keyword evidence="12" id="KW-1185">Reference proteome</keyword>
<feature type="transmembrane region" description="Helical" evidence="9">
    <location>
        <begin position="116"/>
        <end position="136"/>
    </location>
</feature>
<reference evidence="11" key="1">
    <citation type="journal article" date="2019" name="Beilstein J. Org. Chem.">
        <title>Nanangenines: drimane sesquiterpenoids as the dominant metabolite cohort of a novel Australian fungus, Aspergillus nanangensis.</title>
        <authorList>
            <person name="Lacey H.J."/>
            <person name="Gilchrist C.L.M."/>
            <person name="Crombie A."/>
            <person name="Kalaitzis J.A."/>
            <person name="Vuong D."/>
            <person name="Rutledge P.J."/>
            <person name="Turner P."/>
            <person name="Pitt J.I."/>
            <person name="Lacey E."/>
            <person name="Chooi Y.H."/>
            <person name="Piggott A.M."/>
        </authorList>
    </citation>
    <scope>NUCLEOTIDE SEQUENCE</scope>
    <source>
        <strain evidence="11">MST-FP2251</strain>
    </source>
</reference>
<dbReference type="GO" id="GO:0005351">
    <property type="term" value="F:carbohydrate:proton symporter activity"/>
    <property type="evidence" value="ECO:0007669"/>
    <property type="project" value="TreeGrafter"/>
</dbReference>
<feature type="transmembrane region" description="Helical" evidence="9">
    <location>
        <begin position="60"/>
        <end position="79"/>
    </location>
</feature>
<evidence type="ECO:0000256" key="4">
    <source>
        <dbReference type="ARBA" id="ARBA00022692"/>
    </source>
</evidence>
<evidence type="ECO:0000256" key="8">
    <source>
        <dbReference type="SAM" id="MobiDB-lite"/>
    </source>
</evidence>
<dbReference type="PANTHER" id="PTHR48022">
    <property type="entry name" value="PLASTIDIC GLUCOSE TRANSPORTER 4"/>
    <property type="match status" value="1"/>
</dbReference>
<dbReference type="PRINTS" id="PR00171">
    <property type="entry name" value="SUGRTRNSPORT"/>
</dbReference>
<evidence type="ECO:0000256" key="9">
    <source>
        <dbReference type="SAM" id="Phobius"/>
    </source>
</evidence>
<dbReference type="AlphaFoldDB" id="A0AAD4CBD7"/>
<feature type="transmembrane region" description="Helical" evidence="9">
    <location>
        <begin position="314"/>
        <end position="333"/>
    </location>
</feature>
<dbReference type="InterPro" id="IPR005829">
    <property type="entry name" value="Sugar_transporter_CS"/>
</dbReference>
<dbReference type="Proteomes" id="UP001194746">
    <property type="component" value="Unassembled WGS sequence"/>
</dbReference>
<feature type="region of interest" description="Disordered" evidence="8">
    <location>
        <begin position="483"/>
        <end position="513"/>
    </location>
</feature>
<keyword evidence="4 9" id="KW-0812">Transmembrane</keyword>
<feature type="transmembrane region" description="Helical" evidence="9">
    <location>
        <begin position="12"/>
        <end position="35"/>
    </location>
</feature>
<evidence type="ECO:0000313" key="11">
    <source>
        <dbReference type="EMBL" id="KAF9883326.1"/>
    </source>
</evidence>
<dbReference type="InterPro" id="IPR005828">
    <property type="entry name" value="MFS_sugar_transport-like"/>
</dbReference>
<dbReference type="GO" id="GO:0016020">
    <property type="term" value="C:membrane"/>
    <property type="evidence" value="ECO:0007669"/>
    <property type="project" value="UniProtKB-SubCell"/>
</dbReference>
<accession>A0AAD4CBD7</accession>
<comment type="caution">
    <text evidence="11">The sequence shown here is derived from an EMBL/GenBank/DDBJ whole genome shotgun (WGS) entry which is preliminary data.</text>
</comment>
<feature type="transmembrane region" description="Helical" evidence="9">
    <location>
        <begin position="91"/>
        <end position="110"/>
    </location>
</feature>
<evidence type="ECO:0000256" key="3">
    <source>
        <dbReference type="ARBA" id="ARBA00022448"/>
    </source>
</evidence>
<comment type="similarity">
    <text evidence="2 7">Belongs to the major facilitator superfamily. Sugar transporter (TC 2.A.1.1) family.</text>
</comment>
<dbReference type="EMBL" id="VCAU01000170">
    <property type="protein sequence ID" value="KAF9883326.1"/>
    <property type="molecule type" value="Genomic_DNA"/>
</dbReference>
<feature type="transmembrane region" description="Helical" evidence="9">
    <location>
        <begin position="440"/>
        <end position="461"/>
    </location>
</feature>
<feature type="transmembrane region" description="Helical" evidence="9">
    <location>
        <begin position="277"/>
        <end position="294"/>
    </location>
</feature>
<feature type="transmembrane region" description="Helical" evidence="9">
    <location>
        <begin position="189"/>
        <end position="206"/>
    </location>
</feature>
<keyword evidence="6 9" id="KW-0472">Membrane</keyword>
<feature type="compositionally biased region" description="Basic and acidic residues" evidence="8">
    <location>
        <begin position="502"/>
        <end position="513"/>
    </location>
</feature>
<dbReference type="Gene3D" id="1.20.1250.20">
    <property type="entry name" value="MFS general substrate transporter like domains"/>
    <property type="match status" value="1"/>
</dbReference>
<dbReference type="Pfam" id="PF00083">
    <property type="entry name" value="Sugar_tr"/>
    <property type="match status" value="1"/>
</dbReference>
<evidence type="ECO:0000256" key="1">
    <source>
        <dbReference type="ARBA" id="ARBA00004141"/>
    </source>
</evidence>
<dbReference type="InterPro" id="IPR020846">
    <property type="entry name" value="MFS_dom"/>
</dbReference>
<evidence type="ECO:0000259" key="10">
    <source>
        <dbReference type="PROSITE" id="PS50850"/>
    </source>
</evidence>
<feature type="transmembrane region" description="Helical" evidence="9">
    <location>
        <begin position="345"/>
        <end position="365"/>
    </location>
</feature>
<feature type="transmembrane region" description="Helical" evidence="9">
    <location>
        <begin position="412"/>
        <end position="434"/>
    </location>
</feature>
<keyword evidence="3 7" id="KW-0813">Transport</keyword>
<dbReference type="NCBIfam" id="TIGR00879">
    <property type="entry name" value="SP"/>
    <property type="match status" value="1"/>
</dbReference>
<organism evidence="11 12">
    <name type="scientific">Aspergillus nanangensis</name>
    <dbReference type="NCBI Taxonomy" id="2582783"/>
    <lineage>
        <taxon>Eukaryota</taxon>
        <taxon>Fungi</taxon>
        <taxon>Dikarya</taxon>
        <taxon>Ascomycota</taxon>
        <taxon>Pezizomycotina</taxon>
        <taxon>Eurotiomycetes</taxon>
        <taxon>Eurotiomycetidae</taxon>
        <taxon>Eurotiales</taxon>
        <taxon>Aspergillaceae</taxon>
        <taxon>Aspergillus</taxon>
        <taxon>Aspergillus subgen. Circumdati</taxon>
    </lineage>
</organism>
<sequence>MGARIPNSFNLGVVIFVAVGSIACSYGMSVISVAIGQDSFFAAFDLAGPGQPGYAHTSRILSAMTGVNVAGSAVGALLAGWGCDALGRKTTLKIGAGVLAAGAALCAGSVALSMFLVARCIAGIGVGVLITVIPMYQAEVSTPESRGLMVGMHGIMFGVGYSLAGWIGVGTYFYKDVDATSSFTWRFPFAFQALPAVILCSGVYFLPSSPRWLLEQNRPQEARTILERLYRSSEPDCLVQMESQFAKMQTQLSRDRENRAKTSPFEIFSTASNRRRALVGAVVMFGNQLTGIYVNSSYGVLIYSALGFSDAWPLILSAIWVSCSIPGNIWAAVTVDRFGRVRLMLIGLVGTACTLLCECVLQALYLGTSNTAGQKAAVLFVFLSIFFWSFFIDAVQYVYLSEIFPTRIRSQGMAVGMVAYYAALVVILIAGPIALDSITWKFFIVLLVITCAQTVLVFFLCPETKQMSLDDVDLAFQEPVAGSASHRKEDNQDEVSQVQTQHVERVESPRLSV</sequence>